<evidence type="ECO:0000313" key="7">
    <source>
        <dbReference type="Proteomes" id="UP001497497"/>
    </source>
</evidence>
<comment type="subcellular location">
    <subcellularLocation>
        <location evidence="1">Nucleus</location>
    </subcellularLocation>
</comment>
<evidence type="ECO:0000256" key="3">
    <source>
        <dbReference type="ARBA" id="ARBA00015405"/>
    </source>
</evidence>
<dbReference type="EMBL" id="CAXITT010000149">
    <property type="protein sequence ID" value="CAL1533663.1"/>
    <property type="molecule type" value="Genomic_DNA"/>
</dbReference>
<dbReference type="AlphaFoldDB" id="A0AAV2HJQ7"/>
<evidence type="ECO:0000256" key="4">
    <source>
        <dbReference type="ARBA" id="ARBA00023242"/>
    </source>
</evidence>
<dbReference type="Pfam" id="PF09739">
    <property type="entry name" value="MCM_bind"/>
    <property type="match status" value="1"/>
</dbReference>
<feature type="region of interest" description="Disordered" evidence="5">
    <location>
        <begin position="152"/>
        <end position="223"/>
    </location>
</feature>
<feature type="compositionally biased region" description="Basic and acidic residues" evidence="5">
    <location>
        <begin position="176"/>
        <end position="189"/>
    </location>
</feature>
<keyword evidence="7" id="KW-1185">Reference proteome</keyword>
<evidence type="ECO:0000313" key="6">
    <source>
        <dbReference type="EMBL" id="CAL1533663.1"/>
    </source>
</evidence>
<comment type="similarity">
    <text evidence="2">Belongs to the MCMBP family.</text>
</comment>
<keyword evidence="4" id="KW-0539">Nucleus</keyword>
<protein>
    <recommendedName>
        <fullName evidence="3">Mini-chromosome maintenance complex-binding protein</fullName>
    </recommendedName>
</protein>
<evidence type="ECO:0000256" key="1">
    <source>
        <dbReference type="ARBA" id="ARBA00004123"/>
    </source>
</evidence>
<evidence type="ECO:0000256" key="5">
    <source>
        <dbReference type="SAM" id="MobiDB-lite"/>
    </source>
</evidence>
<dbReference type="Proteomes" id="UP001497497">
    <property type="component" value="Unassembled WGS sequence"/>
</dbReference>
<comment type="caution">
    <text evidence="6">The sequence shown here is derived from an EMBL/GenBank/DDBJ whole genome shotgun (WGS) entry which is preliminary data.</text>
</comment>
<accession>A0AAV2HJQ7</accession>
<evidence type="ECO:0000256" key="2">
    <source>
        <dbReference type="ARBA" id="ARBA00007925"/>
    </source>
</evidence>
<organism evidence="6 7">
    <name type="scientific">Lymnaea stagnalis</name>
    <name type="common">Great pond snail</name>
    <name type="synonym">Helix stagnalis</name>
    <dbReference type="NCBI Taxonomy" id="6523"/>
    <lineage>
        <taxon>Eukaryota</taxon>
        <taxon>Metazoa</taxon>
        <taxon>Spiralia</taxon>
        <taxon>Lophotrochozoa</taxon>
        <taxon>Mollusca</taxon>
        <taxon>Gastropoda</taxon>
        <taxon>Heterobranchia</taxon>
        <taxon>Euthyneura</taxon>
        <taxon>Panpulmonata</taxon>
        <taxon>Hygrophila</taxon>
        <taxon>Lymnaeoidea</taxon>
        <taxon>Lymnaeidae</taxon>
        <taxon>Lymnaea</taxon>
    </lineage>
</organism>
<name>A0AAV2HJQ7_LYMST</name>
<dbReference type="GO" id="GO:0005634">
    <property type="term" value="C:nucleus"/>
    <property type="evidence" value="ECO:0007669"/>
    <property type="project" value="UniProtKB-SubCell"/>
</dbReference>
<dbReference type="GO" id="GO:0006261">
    <property type="term" value="P:DNA-templated DNA replication"/>
    <property type="evidence" value="ECO:0007669"/>
    <property type="project" value="TreeGrafter"/>
</dbReference>
<dbReference type="InterPro" id="IPR019140">
    <property type="entry name" value="MCM_complex-bd"/>
</dbReference>
<dbReference type="PANTHER" id="PTHR13489">
    <property type="entry name" value="MINI-CHROMOSOME MAINTENANCE COMPLEX-BINDING PROTEIN"/>
    <property type="match status" value="1"/>
</dbReference>
<dbReference type="PANTHER" id="PTHR13489:SF0">
    <property type="entry name" value="MINI-CHROMOSOME MAINTENANCE COMPLEX-BINDING PROTEIN"/>
    <property type="match status" value="1"/>
</dbReference>
<sequence>MPGIDDWWTRPYVTIQKLFEENEGKKHEEFIKQVQTYYTERLDTAALSKIPSVNTVPLDQLKSGSLVKYRCMVQDVFDPQYCVGQYKVTNTSTQTTRIEFGSFRDVPNLSPNEVIDFDSENTHIERLGFYCVPIPGESEWVKEAYDKKDSITITPSTSTSAARSKRGRDNEDSESETLKRTTKDCKDSSSDIEMACAETSLSQDGQNPLNKADATTNARSIPSGNTKVYDMNMPLADEKGIPCIVKVYASDAVLKATDAVEFVGILSVDPSLASIYDDDIECDDVAYQEELQAHEPPPSLVPRIHALLMRPLQHNNPSLPPVPQADVYKIAADRLMEDAYSLRLELLSVLGHALLCDSLAAEYLLCHLISSVYARADTLPLGKLCLNISGCPVTQRYTQFLHHLISQLATQTALLEMSIDNMNSVKLIPKKDYKVNRITAGMLQLAAGTHLVIDETALQQGQLNHTGVSNVKALADVINWQKVDYDFQWHPIPVPTDIHVLILSEGESLLPKDIHIPLASDGQILDIPSHFSKLDGRLTPENLDKLRAYITACRLIDYTVSEETQKLIQDDFVETRQTNPKDMTIEDLQRLLGLIRVLSLSFGKGTSTSEMWLKVKAMEEERKRRISQLSRHTRATL</sequence>
<dbReference type="GO" id="GO:0003682">
    <property type="term" value="F:chromatin binding"/>
    <property type="evidence" value="ECO:0007669"/>
    <property type="project" value="TreeGrafter"/>
</dbReference>
<proteinExistence type="inferred from homology"/>
<feature type="compositionally biased region" description="Polar residues" evidence="5">
    <location>
        <begin position="199"/>
        <end position="223"/>
    </location>
</feature>
<gene>
    <name evidence="6" type="ORF">GSLYS_00007623001</name>
</gene>
<reference evidence="6 7" key="1">
    <citation type="submission" date="2024-04" db="EMBL/GenBank/DDBJ databases">
        <authorList>
            <consortium name="Genoscope - CEA"/>
            <person name="William W."/>
        </authorList>
    </citation>
    <scope>NUCLEOTIDE SEQUENCE [LARGE SCALE GENOMIC DNA]</scope>
</reference>